<organism evidence="10 11">
    <name type="scientific">Oikopleura dioica</name>
    <name type="common">Tunicate</name>
    <dbReference type="NCBI Taxonomy" id="34765"/>
    <lineage>
        <taxon>Eukaryota</taxon>
        <taxon>Metazoa</taxon>
        <taxon>Chordata</taxon>
        <taxon>Tunicata</taxon>
        <taxon>Appendicularia</taxon>
        <taxon>Copelata</taxon>
        <taxon>Oikopleuridae</taxon>
        <taxon>Oikopleura</taxon>
    </lineage>
</organism>
<accession>A0ABN7S8B8</accession>
<dbReference type="InterPro" id="IPR013320">
    <property type="entry name" value="ConA-like_dom_sf"/>
</dbReference>
<keyword evidence="2 7" id="KW-0812">Transmembrane</keyword>
<dbReference type="Pfam" id="PF03388">
    <property type="entry name" value="Lectin_leg-like"/>
    <property type="match status" value="1"/>
</dbReference>
<feature type="domain" description="L-type lectin-like" evidence="9">
    <location>
        <begin position="21"/>
        <end position="246"/>
    </location>
</feature>
<evidence type="ECO:0000256" key="1">
    <source>
        <dbReference type="ARBA" id="ARBA00004479"/>
    </source>
</evidence>
<feature type="chain" id="PRO_5047041968" evidence="8">
    <location>
        <begin position="17"/>
        <end position="504"/>
    </location>
</feature>
<keyword evidence="5 7" id="KW-0472">Membrane</keyword>
<dbReference type="InterPro" id="IPR051136">
    <property type="entry name" value="Intracellular_Lectin-GPT"/>
</dbReference>
<dbReference type="PROSITE" id="PS51328">
    <property type="entry name" value="L_LECTIN_LIKE"/>
    <property type="match status" value="1"/>
</dbReference>
<dbReference type="SUPFAM" id="SSF49899">
    <property type="entry name" value="Concanavalin A-like lectins/glucanases"/>
    <property type="match status" value="1"/>
</dbReference>
<evidence type="ECO:0000256" key="7">
    <source>
        <dbReference type="SAM" id="Phobius"/>
    </source>
</evidence>
<feature type="signal peptide" evidence="8">
    <location>
        <begin position="1"/>
        <end position="16"/>
    </location>
</feature>
<evidence type="ECO:0000256" key="2">
    <source>
        <dbReference type="ARBA" id="ARBA00022692"/>
    </source>
</evidence>
<proteinExistence type="predicted"/>
<dbReference type="PANTHER" id="PTHR12223">
    <property type="entry name" value="VESICULAR MANNOSE-BINDING LECTIN"/>
    <property type="match status" value="1"/>
</dbReference>
<sequence>MVVAAAVFLLAGVAVAQDFNKKFEYQYSFKGPYITQTDGTIPFWSHHGHALAGDDNIRLVPSLRSRQGSVWTKKAFEKDWWEIEVFIRISGRGKVGADGMGIWYTVENGEMTDPQKNVYGAKDQWMGLGIFLDSFDNNGNHDNPKIMAFINDGTNSYDHANDGGSTALFSCRRDFRNKPYPVRLKIRYYKSTLTIFYHAGVTEFDDYEFCGSADNVVLEKGFFGLSAATGGLSDDHDVMKFLTHSITDPESKDAQPDEAEQEEIQKLEEELKQKVDELNTKFTEDKEKFAEENPDLAPKEQLDIGSDDPQLQLIFTVQNHIQQNIKTIASDIASVKEMIDMLPAKISVPAAAESTGNAKDASPPNPPSQASNEAVDAIRIVDGKTSKMTNDLNALRQELSKIANAVATLQSQPKAATGNPSQNIEDAQFRKLQQDTMNNLKQDIQTMTLKIGNIERQKSACPKIPEVSCVSSTTFVFLTLVQICVIAFLVHYKMSQEAQAKKFF</sequence>
<feature type="region of interest" description="Disordered" evidence="6">
    <location>
        <begin position="283"/>
        <end position="304"/>
    </location>
</feature>
<dbReference type="PANTHER" id="PTHR12223:SF28">
    <property type="entry name" value="LECTIN, MANNOSE BINDING 1 LIKE"/>
    <property type="match status" value="1"/>
</dbReference>
<evidence type="ECO:0000256" key="5">
    <source>
        <dbReference type="ARBA" id="ARBA00023136"/>
    </source>
</evidence>
<feature type="compositionally biased region" description="Basic and acidic residues" evidence="6">
    <location>
        <begin position="283"/>
        <end position="302"/>
    </location>
</feature>
<keyword evidence="3 8" id="KW-0732">Signal</keyword>
<evidence type="ECO:0000256" key="3">
    <source>
        <dbReference type="ARBA" id="ARBA00022729"/>
    </source>
</evidence>
<dbReference type="InterPro" id="IPR005052">
    <property type="entry name" value="Lectin_leg"/>
</dbReference>
<evidence type="ECO:0000256" key="4">
    <source>
        <dbReference type="ARBA" id="ARBA00022989"/>
    </source>
</evidence>
<keyword evidence="11" id="KW-1185">Reference proteome</keyword>
<feature type="region of interest" description="Disordered" evidence="6">
    <location>
        <begin position="353"/>
        <end position="373"/>
    </location>
</feature>
<name>A0ABN7S8B8_OIKDI</name>
<evidence type="ECO:0000256" key="6">
    <source>
        <dbReference type="SAM" id="MobiDB-lite"/>
    </source>
</evidence>
<feature type="transmembrane region" description="Helical" evidence="7">
    <location>
        <begin position="474"/>
        <end position="492"/>
    </location>
</feature>
<dbReference type="Proteomes" id="UP001158576">
    <property type="component" value="Chromosome PAR"/>
</dbReference>
<evidence type="ECO:0000313" key="11">
    <source>
        <dbReference type="Proteomes" id="UP001158576"/>
    </source>
</evidence>
<evidence type="ECO:0000313" key="10">
    <source>
        <dbReference type="EMBL" id="CAG5091452.1"/>
    </source>
</evidence>
<evidence type="ECO:0000256" key="8">
    <source>
        <dbReference type="SAM" id="SignalP"/>
    </source>
</evidence>
<gene>
    <name evidence="10" type="ORF">OKIOD_LOCUS4613</name>
</gene>
<evidence type="ECO:0000259" key="9">
    <source>
        <dbReference type="PROSITE" id="PS51328"/>
    </source>
</evidence>
<reference evidence="10 11" key="1">
    <citation type="submission" date="2021-04" db="EMBL/GenBank/DDBJ databases">
        <authorList>
            <person name="Bliznina A."/>
        </authorList>
    </citation>
    <scope>NUCLEOTIDE SEQUENCE [LARGE SCALE GENOMIC DNA]</scope>
</reference>
<keyword evidence="4 7" id="KW-1133">Transmembrane helix</keyword>
<dbReference type="EMBL" id="OU015568">
    <property type="protein sequence ID" value="CAG5091452.1"/>
    <property type="molecule type" value="Genomic_DNA"/>
</dbReference>
<protein>
    <submittedName>
        <fullName evidence="10">Oidioi.mRNA.OKI2018_I69.PAR.g13055.t1.cds</fullName>
    </submittedName>
</protein>
<comment type="subcellular location">
    <subcellularLocation>
        <location evidence="1">Membrane</location>
        <topology evidence="1">Single-pass type I membrane protein</topology>
    </subcellularLocation>
</comment>
<dbReference type="Gene3D" id="2.60.120.200">
    <property type="match status" value="1"/>
</dbReference>